<dbReference type="AlphaFoldDB" id="A0A9D2JV89"/>
<gene>
    <name evidence="3" type="ORF">H9966_03235</name>
</gene>
<evidence type="ECO:0000313" key="3">
    <source>
        <dbReference type="EMBL" id="HIZ68885.1"/>
    </source>
</evidence>
<reference evidence="3" key="1">
    <citation type="journal article" date="2021" name="PeerJ">
        <title>Extensive microbial diversity within the chicken gut microbiome revealed by metagenomics and culture.</title>
        <authorList>
            <person name="Gilroy R."/>
            <person name="Ravi A."/>
            <person name="Getino M."/>
            <person name="Pursley I."/>
            <person name="Horton D.L."/>
            <person name="Alikhan N.F."/>
            <person name="Baker D."/>
            <person name="Gharbi K."/>
            <person name="Hall N."/>
            <person name="Watson M."/>
            <person name="Adriaenssens E.M."/>
            <person name="Foster-Nyarko E."/>
            <person name="Jarju S."/>
            <person name="Secka A."/>
            <person name="Antonio M."/>
            <person name="Oren A."/>
            <person name="Chaudhuri R.R."/>
            <person name="La Ragione R."/>
            <person name="Hildebrand F."/>
            <person name="Pallen M.J."/>
        </authorList>
    </citation>
    <scope>NUCLEOTIDE SEQUENCE</scope>
    <source>
        <strain evidence="3">ChiHecec3B27-8219</strain>
    </source>
</reference>
<comment type="caution">
    <text evidence="3">The sequence shown here is derived from an EMBL/GenBank/DDBJ whole genome shotgun (WGS) entry which is preliminary data.</text>
</comment>
<organism evidence="3 4">
    <name type="scientific">Candidatus Prevotella avicola</name>
    <dbReference type="NCBI Taxonomy" id="2838738"/>
    <lineage>
        <taxon>Bacteria</taxon>
        <taxon>Pseudomonadati</taxon>
        <taxon>Bacteroidota</taxon>
        <taxon>Bacteroidia</taxon>
        <taxon>Bacteroidales</taxon>
        <taxon>Prevotellaceae</taxon>
        <taxon>Prevotella</taxon>
    </lineage>
</organism>
<protein>
    <submittedName>
        <fullName evidence="3">PH domain-containing protein</fullName>
    </submittedName>
</protein>
<dbReference type="Pfam" id="PF03703">
    <property type="entry name" value="bPH_2"/>
    <property type="match status" value="1"/>
</dbReference>
<keyword evidence="1" id="KW-0812">Transmembrane</keyword>
<feature type="transmembrane region" description="Helical" evidence="1">
    <location>
        <begin position="60"/>
        <end position="79"/>
    </location>
</feature>
<proteinExistence type="predicted"/>
<evidence type="ECO:0000256" key="1">
    <source>
        <dbReference type="SAM" id="Phobius"/>
    </source>
</evidence>
<feature type="domain" description="YdbS-like PH" evidence="2">
    <location>
        <begin position="87"/>
        <end position="160"/>
    </location>
</feature>
<feature type="transmembrane region" description="Helical" evidence="1">
    <location>
        <begin position="36"/>
        <end position="54"/>
    </location>
</feature>
<keyword evidence="1" id="KW-0472">Membrane</keyword>
<accession>A0A9D2JV89</accession>
<dbReference type="Proteomes" id="UP000824055">
    <property type="component" value="Unassembled WGS sequence"/>
</dbReference>
<evidence type="ECO:0000313" key="4">
    <source>
        <dbReference type="Proteomes" id="UP000824055"/>
    </source>
</evidence>
<dbReference type="InterPro" id="IPR005182">
    <property type="entry name" value="YdbS-like_PH"/>
</dbReference>
<dbReference type="EMBL" id="DXBE01000026">
    <property type="protein sequence ID" value="HIZ68885.1"/>
    <property type="molecule type" value="Genomic_DNA"/>
</dbReference>
<evidence type="ECO:0000259" key="2">
    <source>
        <dbReference type="Pfam" id="PF03703"/>
    </source>
</evidence>
<dbReference type="PANTHER" id="PTHR34473">
    <property type="entry name" value="UPF0699 TRANSMEMBRANE PROTEIN YDBS"/>
    <property type="match status" value="1"/>
</dbReference>
<sequence length="173" mass="19328">MTNRQLTLRGIDRVEDLHFTPLEKSYLKAQLIKTSLAYLALMALTPLLLTWDTFSYRLPVTVAAECVWVALLAANLFLLPKAVAYKGFAIRERDITYRSGIIFPRVTTVPFRKIQQVSVRQNPVTRLFGLYAVDIVNGAQSMSDISIPGLTAQTAEEIKALVTKKLNGNEDGQ</sequence>
<keyword evidence="1" id="KW-1133">Transmembrane helix</keyword>
<name>A0A9D2JV89_9BACT</name>
<reference evidence="3" key="2">
    <citation type="submission" date="2021-04" db="EMBL/GenBank/DDBJ databases">
        <authorList>
            <person name="Gilroy R."/>
        </authorList>
    </citation>
    <scope>NUCLEOTIDE SEQUENCE</scope>
    <source>
        <strain evidence="3">ChiHecec3B27-8219</strain>
    </source>
</reference>
<dbReference type="PANTHER" id="PTHR34473:SF3">
    <property type="entry name" value="TRANSMEMBRANE PROTEIN-RELATED"/>
    <property type="match status" value="1"/>
</dbReference>